<dbReference type="EMBL" id="CP133461">
    <property type="protein sequence ID" value="WMV77689.1"/>
    <property type="molecule type" value="Genomic_DNA"/>
</dbReference>
<evidence type="ECO:0000256" key="1">
    <source>
        <dbReference type="SAM" id="MobiDB-lite"/>
    </source>
</evidence>
<sequence length="80" mass="8816">MGESTVATRQLGPADRDISLSKKGDDLVKNDRHEAEDMTPLLQLINAKGDKGELRELVCSDELFWKSLRTQAEDSAKGGE</sequence>
<feature type="compositionally biased region" description="Basic and acidic residues" evidence="1">
    <location>
        <begin position="14"/>
        <end position="25"/>
    </location>
</feature>
<keyword evidence="3" id="KW-1185">Reference proteome</keyword>
<evidence type="ECO:0000313" key="2">
    <source>
        <dbReference type="EMBL" id="WMV77689.1"/>
    </source>
</evidence>
<evidence type="ECO:0000313" key="3">
    <source>
        <dbReference type="Proteomes" id="UP001297580"/>
    </source>
</evidence>
<feature type="region of interest" description="Disordered" evidence="1">
    <location>
        <begin position="1"/>
        <end position="25"/>
    </location>
</feature>
<name>A0ABY9QFM7_GEOTD</name>
<reference evidence="2 3" key="1">
    <citation type="submission" date="2023-08" db="EMBL/GenBank/DDBJ databases">
        <title>Complete genome sequence of Geobacillus thermodenitrificans K1041, a genetically tractable strain representative of the genus Geobacillus.</title>
        <authorList>
            <person name="Kani S."/>
            <person name="Suzuki H."/>
        </authorList>
    </citation>
    <scope>NUCLEOTIDE SEQUENCE [LARGE SCALE GENOMIC DNA]</scope>
    <source>
        <strain evidence="2 3">K1041</strain>
    </source>
</reference>
<dbReference type="RefSeq" id="WP_311089549.1">
    <property type="nucleotide sequence ID" value="NZ_CP133461.1"/>
</dbReference>
<organism evidence="2 3">
    <name type="scientific">Geobacillus thermodenitrificans</name>
    <dbReference type="NCBI Taxonomy" id="33940"/>
    <lineage>
        <taxon>Bacteria</taxon>
        <taxon>Bacillati</taxon>
        <taxon>Bacillota</taxon>
        <taxon>Bacilli</taxon>
        <taxon>Bacillales</taxon>
        <taxon>Anoxybacillaceae</taxon>
        <taxon>Geobacillus</taxon>
    </lineage>
</organism>
<protein>
    <submittedName>
        <fullName evidence="2">Uncharacterized protein</fullName>
    </submittedName>
</protein>
<accession>A0ABY9QFM7</accession>
<dbReference type="Proteomes" id="UP001297580">
    <property type="component" value="Chromosome"/>
</dbReference>
<proteinExistence type="predicted"/>
<gene>
    <name evidence="2" type="ORF">HSX42_08095</name>
</gene>